<evidence type="ECO:0000313" key="8">
    <source>
        <dbReference type="Proteomes" id="UP000261420"/>
    </source>
</evidence>
<dbReference type="InterPro" id="IPR058699">
    <property type="entry name" value="RRM_LARP4/4B"/>
</dbReference>
<evidence type="ECO:0000256" key="4">
    <source>
        <dbReference type="SAM" id="MobiDB-lite"/>
    </source>
</evidence>
<dbReference type="InterPro" id="IPR000504">
    <property type="entry name" value="RRM_dom"/>
</dbReference>
<dbReference type="GO" id="GO:0003730">
    <property type="term" value="F:mRNA 3'-UTR binding"/>
    <property type="evidence" value="ECO:0007669"/>
    <property type="project" value="TreeGrafter"/>
</dbReference>
<dbReference type="Gene3D" id="1.10.10.10">
    <property type="entry name" value="Winged helix-like DNA-binding domain superfamily/Winged helix DNA-binding domain"/>
    <property type="match status" value="1"/>
</dbReference>
<dbReference type="GeneTree" id="ENSGT00940000157755"/>
<dbReference type="Ensembl" id="ENSSDUT00000003541.1">
    <property type="protein sequence ID" value="ENSSDUP00000003464.1"/>
    <property type="gene ID" value="ENSSDUG00000002577.1"/>
</dbReference>
<feature type="region of interest" description="Disordered" evidence="4">
    <location>
        <begin position="624"/>
        <end position="661"/>
    </location>
</feature>
<feature type="region of interest" description="Disordered" evidence="4">
    <location>
        <begin position="910"/>
        <end position="993"/>
    </location>
</feature>
<dbReference type="SUPFAM" id="SSF46785">
    <property type="entry name" value="Winged helix' DNA-binding domain"/>
    <property type="match status" value="1"/>
</dbReference>
<dbReference type="InterPro" id="IPR012677">
    <property type="entry name" value="Nucleotide-bd_a/b_plait_sf"/>
</dbReference>
<dbReference type="Proteomes" id="UP000261420">
    <property type="component" value="Unplaced"/>
</dbReference>
<feature type="region of interest" description="Disordered" evidence="4">
    <location>
        <begin position="203"/>
        <end position="229"/>
    </location>
</feature>
<feature type="compositionally biased region" description="Polar residues" evidence="4">
    <location>
        <begin position="1695"/>
        <end position="1706"/>
    </location>
</feature>
<feature type="compositionally biased region" description="Low complexity" evidence="4">
    <location>
        <begin position="1622"/>
        <end position="1634"/>
    </location>
</feature>
<feature type="compositionally biased region" description="Pro residues" evidence="4">
    <location>
        <begin position="1635"/>
        <end position="1644"/>
    </location>
</feature>
<feature type="compositionally biased region" description="Basic residues" evidence="4">
    <location>
        <begin position="1576"/>
        <end position="1589"/>
    </location>
</feature>
<feature type="compositionally biased region" description="Polar residues" evidence="4">
    <location>
        <begin position="919"/>
        <end position="934"/>
    </location>
</feature>
<dbReference type="InterPro" id="IPR006630">
    <property type="entry name" value="La_HTH"/>
</dbReference>
<dbReference type="PROSITE" id="PS50961">
    <property type="entry name" value="HTH_LA"/>
    <property type="match status" value="1"/>
</dbReference>
<feature type="compositionally biased region" description="Polar residues" evidence="4">
    <location>
        <begin position="329"/>
        <end position="343"/>
    </location>
</feature>
<evidence type="ECO:0000259" key="6">
    <source>
        <dbReference type="PROSITE" id="PS50961"/>
    </source>
</evidence>
<feature type="compositionally biased region" description="Basic and acidic residues" evidence="4">
    <location>
        <begin position="395"/>
        <end position="409"/>
    </location>
</feature>
<feature type="compositionally biased region" description="Pro residues" evidence="4">
    <location>
        <begin position="826"/>
        <end position="854"/>
    </location>
</feature>
<feature type="compositionally biased region" description="Basic residues" evidence="4">
    <location>
        <begin position="1532"/>
        <end position="1541"/>
    </location>
</feature>
<feature type="compositionally biased region" description="Low complexity" evidence="4">
    <location>
        <begin position="944"/>
        <end position="954"/>
    </location>
</feature>
<feature type="compositionally biased region" description="Polar residues" evidence="4">
    <location>
        <begin position="203"/>
        <end position="219"/>
    </location>
</feature>
<feature type="compositionally biased region" description="Polar residues" evidence="4">
    <location>
        <begin position="883"/>
        <end position="893"/>
    </location>
</feature>
<dbReference type="InterPro" id="IPR036388">
    <property type="entry name" value="WH-like_DNA-bd_sf"/>
</dbReference>
<sequence>MGCCFSKELNPGLQNERSSLLQPPLHDGLNEVTERVRQHAEAVAQHVCLEEERTCAPDGPDRRKLLEDEGRRPELDNKVCTKVAVANMDGTTRSQRDLKPAGFQEEKKAIIITTRTNIHTNTDTEAGVVHTARPSCEPAPYKEVPTQSPVREKILENATRRALWFSQLPEGQKQHKPAIPWSSPARLPSAACRGNVTVSEVSGDQSPLVTLSQGTQQDSPEAEHKDEEGGEVCVVTTLCQGFQTRTQSFYSICSIDADDLEHDHDHSQSETAGATKSVLTAEAETAALPCIVESPVLSQSNVEASTVCEQTYVTEPKMTSQSHDEKAAPTQSHAAEQSPSVLSHTHFDSSLPEEQSTSPLPVVSPQLVDPPPDPLPPSSSHMNGEDPQVSTPHSPRPEDLNCQTDELKDDMLSACVEEENECVESETVKQSEEMTVTEECVCVESVSTEEQTVYLEDHGEADTTEETVAEIQEKESDQSVDSVLDPLDDRLHESLVVKEKHIQSSQPATESPELETFSQSLSSPELDLKLLHMEDDPLCGEHVEMDKPSLQSQAIPLSICRSHGEEGDNVHSSTTDTTLTEVSSFSTISAVSSLPIELAAFSCHTNLTPVSDLTKTTFHQCESNTSDKLDVNSNDPRFELSSIKPPIQDIEPPFTESEQSDTRFDFCDTQVDSSDVKTEGEVVSGSDELFQDVLMSGDDRQAAKKPKPEFDHSSEPVEGGDVTIRLTETSQNTSHLETSDEKCDVLSEPCDDCAAVNTSIMLQDPENCIEDSSLSPPTLPPPAEGELSVITSTTPPPSSSTPPPSSSAPPPSSSTPPPSSSTLPPSSSPPPPSSTTPPPSSSTPPPSSTTPPPSSSTSPPSSSTPPPSSSSPCATFEEDKESFSTATVSESSPVLMNEYQLVKVSLCECGEEEEEEMVTQVTQIDPVSSSIQHQSADDLEHQSHSPQPSSEPPETFTSSVCHDCESPQVEVSPQHDTADCLPHPGDSSPGIDLEGINEVIMSPEQHPTQDGEIPPETPNASATETLSESIKIHADMIPTELSCQDESTLFLDQEDHNMITVDPGQIDVYASTPSYEIHFRGHELPSATEEGEREGGMREMVSELLGEDADSSVCRLYPHPWIKLGLEDSCDGWAQGASKTESSQDESKMGSDTEKIPASVSELQPSMALLGAYPYSTVMPQGSCVWDWHTDCSQSEPIAAPSLNPDAEVWTNHNFNLDIPDTAYPQAQQPWLPFSNDLTNNEGYVPEFQLENMGLVEAVADPATLEYQTLTAEAPIVNGESCDPPVSDEIREELRTVLESCLTREHLGRDLYLTSQMDSDQYVPISTLASLDQIKNLSTDLDLISDILKSLPLVQVAPCGQKVRPRQSRCVIILREIPDTTPREEVEALFDGEDLPKFLSCEFVSNDNWFITFTSEAEAQQAYKYLREEVRVFKGKPLMVRIKAKTMAVTSYAPKNGYRPTQLDQCGNHYGSYFTPTAYQQPCPTHMPAQQLYDFTSEMWASAAPGYPDCGEPPSLNDFMNGFAAASNFKPHNPHRLRRGSRWSTSGDRWQHHQNDYSYSSEHAPMERSSSPTKPGRGRSRGNMRRPSRGGKMEPHKQVVAPTSDRGRRANFNQRRRGGARGADLSSNSRNQPSQSPPRQPSPPLELGLTSFPPLPPANTAIATIPAANGSVKDPVKSSSPCASVPTMSEEPLPVSQQNAMESAETSIEDRPAQLTQEPVTESKKPSYAEICQRASSSEPAPPADQAASEAEHIPTYPGHTPEPSSVTVVII</sequence>
<feature type="compositionally biased region" description="Low complexity" evidence="4">
    <location>
        <begin position="358"/>
        <end position="367"/>
    </location>
</feature>
<dbReference type="GO" id="GO:0010494">
    <property type="term" value="C:cytoplasmic stress granule"/>
    <property type="evidence" value="ECO:0007669"/>
    <property type="project" value="TreeGrafter"/>
</dbReference>
<feature type="compositionally biased region" description="Basic and acidic residues" evidence="4">
    <location>
        <begin position="698"/>
        <end position="715"/>
    </location>
</feature>
<evidence type="ECO:0000256" key="2">
    <source>
        <dbReference type="ARBA" id="ARBA00022884"/>
    </source>
</evidence>
<dbReference type="InterPro" id="IPR036390">
    <property type="entry name" value="WH_DNA-bd_sf"/>
</dbReference>
<keyword evidence="2 3" id="KW-0694">RNA-binding</keyword>
<dbReference type="SMART" id="SM00715">
    <property type="entry name" value="LA"/>
    <property type="match status" value="1"/>
</dbReference>
<dbReference type="PANTHER" id="PTHR22792:SF43">
    <property type="entry name" value="LA-RELATED PROTEIN 4B"/>
    <property type="match status" value="1"/>
</dbReference>
<feature type="region of interest" description="Disordered" evidence="4">
    <location>
        <begin position="1133"/>
        <end position="1157"/>
    </location>
</feature>
<feature type="compositionally biased region" description="Pro residues" evidence="4">
    <location>
        <begin position="794"/>
        <end position="819"/>
    </location>
</feature>
<dbReference type="InterPro" id="IPR045180">
    <property type="entry name" value="La_dom_prot"/>
</dbReference>
<dbReference type="Gene3D" id="3.30.70.330">
    <property type="match status" value="1"/>
</dbReference>
<proteinExistence type="predicted"/>
<protein>
    <recommendedName>
        <fullName evidence="9">HTH La-type RNA-binding domain-containing protein</fullName>
    </recommendedName>
</protein>
<feature type="compositionally biased region" description="Polar residues" evidence="4">
    <location>
        <begin position="1763"/>
        <end position="1772"/>
    </location>
</feature>
<dbReference type="GO" id="GO:0005829">
    <property type="term" value="C:cytosol"/>
    <property type="evidence" value="ECO:0007669"/>
    <property type="project" value="TreeGrafter"/>
</dbReference>
<keyword evidence="8" id="KW-1185">Reference proteome</keyword>
<name>A0A3B4TBF5_SERDU</name>
<accession>A0A3B4TBF5</accession>
<dbReference type="PROSITE" id="PS50102">
    <property type="entry name" value="RRM"/>
    <property type="match status" value="1"/>
</dbReference>
<dbReference type="Ensembl" id="ENSSDUT00000003484.1">
    <property type="protein sequence ID" value="ENSSDUP00000003407.1"/>
    <property type="gene ID" value="ENSSDUG00000002577.1"/>
</dbReference>
<evidence type="ECO:0000313" key="7">
    <source>
        <dbReference type="Ensembl" id="ENSSDUP00000003464.1"/>
    </source>
</evidence>
<dbReference type="Pfam" id="PF05383">
    <property type="entry name" value="La"/>
    <property type="match status" value="1"/>
</dbReference>
<feature type="region of interest" description="Disordered" evidence="4">
    <location>
        <begin position="315"/>
        <end position="409"/>
    </location>
</feature>
<feature type="region of interest" description="Disordered" evidence="4">
    <location>
        <begin position="500"/>
        <end position="521"/>
    </location>
</feature>
<feature type="region of interest" description="Disordered" evidence="4">
    <location>
        <begin position="764"/>
        <end position="893"/>
    </location>
</feature>
<feature type="domain" description="HTH La-type RNA-binding" evidence="6">
    <location>
        <begin position="1284"/>
        <end position="1373"/>
    </location>
</feature>
<feature type="compositionally biased region" description="Low complexity" evidence="4">
    <location>
        <begin position="1658"/>
        <end position="1669"/>
    </location>
</feature>
<dbReference type="PANTHER" id="PTHR22792">
    <property type="entry name" value="LUPUS LA PROTEIN-RELATED"/>
    <property type="match status" value="1"/>
</dbReference>
<feature type="compositionally biased region" description="Pro residues" evidence="4">
    <location>
        <begin position="368"/>
        <end position="377"/>
    </location>
</feature>
<feature type="region of interest" description="Disordered" evidence="4">
    <location>
        <begin position="1528"/>
        <end position="1772"/>
    </location>
</feature>
<evidence type="ECO:0000259" key="5">
    <source>
        <dbReference type="PROSITE" id="PS50102"/>
    </source>
</evidence>
<dbReference type="Pfam" id="PF26088">
    <property type="entry name" value="RRM_LARP4"/>
    <property type="match status" value="1"/>
</dbReference>
<organism evidence="7 8">
    <name type="scientific">Seriola dumerili</name>
    <name type="common">Greater amberjack</name>
    <name type="synonym">Caranx dumerili</name>
    <dbReference type="NCBI Taxonomy" id="41447"/>
    <lineage>
        <taxon>Eukaryota</taxon>
        <taxon>Metazoa</taxon>
        <taxon>Chordata</taxon>
        <taxon>Craniata</taxon>
        <taxon>Vertebrata</taxon>
        <taxon>Euteleostomi</taxon>
        <taxon>Actinopterygii</taxon>
        <taxon>Neopterygii</taxon>
        <taxon>Teleostei</taxon>
        <taxon>Neoteleostei</taxon>
        <taxon>Acanthomorphata</taxon>
        <taxon>Carangaria</taxon>
        <taxon>Carangiformes</taxon>
        <taxon>Carangidae</taxon>
        <taxon>Seriola</taxon>
    </lineage>
</organism>
<evidence type="ECO:0000256" key="1">
    <source>
        <dbReference type="ARBA" id="ARBA00022553"/>
    </source>
</evidence>
<feature type="compositionally biased region" description="Basic and acidic residues" evidence="4">
    <location>
        <begin position="1145"/>
        <end position="1155"/>
    </location>
</feature>
<evidence type="ECO:0000256" key="3">
    <source>
        <dbReference type="PROSITE-ProRule" id="PRU00332"/>
    </source>
</evidence>
<dbReference type="OMA" id="SYAAICQ"/>
<feature type="compositionally biased region" description="Polar residues" evidence="4">
    <location>
        <begin position="726"/>
        <end position="736"/>
    </location>
</feature>
<dbReference type="GO" id="GO:0045727">
    <property type="term" value="P:positive regulation of translation"/>
    <property type="evidence" value="ECO:0007669"/>
    <property type="project" value="TreeGrafter"/>
</dbReference>
<reference evidence="7" key="1">
    <citation type="submission" date="2025-05" db="UniProtKB">
        <authorList>
            <consortium name="Ensembl"/>
        </authorList>
    </citation>
    <scope>IDENTIFICATION</scope>
</reference>
<keyword evidence="1" id="KW-0597">Phosphoprotein</keyword>
<feature type="domain" description="RRM" evidence="5">
    <location>
        <begin position="1370"/>
        <end position="1445"/>
    </location>
</feature>
<evidence type="ECO:0008006" key="9">
    <source>
        <dbReference type="Google" id="ProtNLM"/>
    </source>
</evidence>
<feature type="region of interest" description="Disordered" evidence="4">
    <location>
        <begin position="698"/>
        <end position="744"/>
    </location>
</feature>